<accession>A0AAN7UHT5</accession>
<dbReference type="EMBL" id="JAWHQM010000009">
    <property type="protein sequence ID" value="KAK5628614.1"/>
    <property type="molecule type" value="Genomic_DNA"/>
</dbReference>
<evidence type="ECO:0000313" key="1">
    <source>
        <dbReference type="EMBL" id="KAK5628614.1"/>
    </source>
</evidence>
<comment type="caution">
    <text evidence="1">The sequence shown here is derived from an EMBL/GenBank/DDBJ whole genome shotgun (WGS) entry which is preliminary data.</text>
</comment>
<dbReference type="Proteomes" id="UP001305414">
    <property type="component" value="Unassembled WGS sequence"/>
</dbReference>
<organism evidence="1 2">
    <name type="scientific">Xylaria bambusicola</name>
    <dbReference type="NCBI Taxonomy" id="326684"/>
    <lineage>
        <taxon>Eukaryota</taxon>
        <taxon>Fungi</taxon>
        <taxon>Dikarya</taxon>
        <taxon>Ascomycota</taxon>
        <taxon>Pezizomycotina</taxon>
        <taxon>Sordariomycetes</taxon>
        <taxon>Xylariomycetidae</taxon>
        <taxon>Xylariales</taxon>
        <taxon>Xylariaceae</taxon>
        <taxon>Xylaria</taxon>
    </lineage>
</organism>
<proteinExistence type="predicted"/>
<gene>
    <name evidence="1" type="ORF">RRF57_004328</name>
</gene>
<sequence length="149" mass="15191">MAIAPATPTEIPAIWAGASGVPDNGSAVGLEVGAKVGARVGLESEVDVNNELITMVVVTEEEVEEEVVKVLVVRDAVVRVVVLNVVCVDLTLDEVDSVVGVDVGGTNMGTPDGGMIKVAVSVGCVFGKAFSCPLHIFKTLAGAGPEYVS</sequence>
<dbReference type="AlphaFoldDB" id="A0AAN7UHT5"/>
<reference evidence="1 2" key="1">
    <citation type="submission" date="2023-10" db="EMBL/GenBank/DDBJ databases">
        <title>Draft genome sequence of Xylaria bambusicola isolate GMP-LS, the root and basal stem rot pathogen of sugarcane in Indonesia.</title>
        <authorList>
            <person name="Selvaraj P."/>
            <person name="Muralishankar V."/>
            <person name="Muruganantham S."/>
            <person name="Sp S."/>
            <person name="Haryani S."/>
            <person name="Lau K.J.X."/>
            <person name="Naqvi N.I."/>
        </authorList>
    </citation>
    <scope>NUCLEOTIDE SEQUENCE [LARGE SCALE GENOMIC DNA]</scope>
    <source>
        <strain evidence="1">GMP-LS</strain>
    </source>
</reference>
<evidence type="ECO:0000313" key="2">
    <source>
        <dbReference type="Proteomes" id="UP001305414"/>
    </source>
</evidence>
<name>A0AAN7UHT5_9PEZI</name>
<keyword evidence="2" id="KW-1185">Reference proteome</keyword>
<protein>
    <submittedName>
        <fullName evidence="1">Uncharacterized protein</fullName>
    </submittedName>
</protein>